<evidence type="ECO:0000256" key="1">
    <source>
        <dbReference type="ARBA" id="ARBA00022723"/>
    </source>
</evidence>
<sequence length="92" mass="10550">MICQRFSIKAVLEDAELLIFTSTILPIDYWRFQAKFYLWGVFKGKQPSCLAIDAVPFEEKEHIKTITWDAHCPISTLSNDCNGSCSTRAPHR</sequence>
<accession>A0A2P2QZJ8</accession>
<name>A0A2P2QZJ8_RHIMU</name>
<keyword evidence="3" id="KW-0862">Zinc</keyword>
<dbReference type="GO" id="GO:0008270">
    <property type="term" value="F:zinc ion binding"/>
    <property type="evidence" value="ECO:0007669"/>
    <property type="project" value="UniProtKB-KW"/>
</dbReference>
<evidence type="ECO:0000256" key="4">
    <source>
        <dbReference type="ARBA" id="ARBA00023015"/>
    </source>
</evidence>
<dbReference type="GO" id="GO:0140566">
    <property type="term" value="F:histone reader activity"/>
    <property type="evidence" value="ECO:0007669"/>
    <property type="project" value="InterPro"/>
</dbReference>
<organism evidence="7">
    <name type="scientific">Rhizophora mucronata</name>
    <name type="common">Asiatic mangrove</name>
    <dbReference type="NCBI Taxonomy" id="61149"/>
    <lineage>
        <taxon>Eukaryota</taxon>
        <taxon>Viridiplantae</taxon>
        <taxon>Streptophyta</taxon>
        <taxon>Embryophyta</taxon>
        <taxon>Tracheophyta</taxon>
        <taxon>Spermatophyta</taxon>
        <taxon>Magnoliopsida</taxon>
        <taxon>eudicotyledons</taxon>
        <taxon>Gunneridae</taxon>
        <taxon>Pentapetalae</taxon>
        <taxon>rosids</taxon>
        <taxon>fabids</taxon>
        <taxon>Malpighiales</taxon>
        <taxon>Rhizophoraceae</taxon>
        <taxon>Rhizophora</taxon>
    </lineage>
</organism>
<proteinExistence type="predicted"/>
<dbReference type="GO" id="GO:0034244">
    <property type="term" value="P:negative regulation of transcription elongation by RNA polymerase II"/>
    <property type="evidence" value="ECO:0007669"/>
    <property type="project" value="InterPro"/>
</dbReference>
<dbReference type="PANTHER" id="PTHR33304">
    <property type="match status" value="1"/>
</dbReference>
<evidence type="ECO:0000256" key="2">
    <source>
        <dbReference type="ARBA" id="ARBA00022771"/>
    </source>
</evidence>
<reference evidence="7" key="1">
    <citation type="submission" date="2018-02" db="EMBL/GenBank/DDBJ databases">
        <title>Rhizophora mucronata_Transcriptome.</title>
        <authorList>
            <person name="Meera S.P."/>
            <person name="Sreeshan A."/>
            <person name="Augustine A."/>
        </authorList>
    </citation>
    <scope>NUCLEOTIDE SEQUENCE</scope>
    <source>
        <tissue evidence="7">Leaf</tissue>
    </source>
</reference>
<evidence type="ECO:0000256" key="3">
    <source>
        <dbReference type="ARBA" id="ARBA00022833"/>
    </source>
</evidence>
<keyword evidence="4" id="KW-0805">Transcription regulation</keyword>
<feature type="domain" description="AIPP2-like SPOC-like" evidence="6">
    <location>
        <begin position="1"/>
        <end position="42"/>
    </location>
</feature>
<keyword evidence="5" id="KW-0804">Transcription</keyword>
<dbReference type="Pfam" id="PF23121">
    <property type="entry name" value="SPOC_AIPP2"/>
    <property type="match status" value="1"/>
</dbReference>
<keyword evidence="1" id="KW-0479">Metal-binding</keyword>
<evidence type="ECO:0000259" key="6">
    <source>
        <dbReference type="Pfam" id="PF23121"/>
    </source>
</evidence>
<dbReference type="InterPro" id="IPR056280">
    <property type="entry name" value="AIPP2-like_SPOC"/>
</dbReference>
<dbReference type="PANTHER" id="PTHR33304:SF18">
    <property type="entry name" value="CHROMATIN REGULATOR PHD FAMILY-RELATED"/>
    <property type="match status" value="1"/>
</dbReference>
<evidence type="ECO:0000256" key="5">
    <source>
        <dbReference type="ARBA" id="ARBA00023163"/>
    </source>
</evidence>
<dbReference type="InterPro" id="IPR049914">
    <property type="entry name" value="PHD1-3/5-6"/>
</dbReference>
<protein>
    <recommendedName>
        <fullName evidence="6">AIPP2-like SPOC-like domain-containing protein</fullName>
    </recommendedName>
</protein>
<dbReference type="EMBL" id="GGEC01091906">
    <property type="protein sequence ID" value="MBX72390.1"/>
    <property type="molecule type" value="Transcribed_RNA"/>
</dbReference>
<dbReference type="AlphaFoldDB" id="A0A2P2QZJ8"/>
<keyword evidence="2" id="KW-0863">Zinc-finger</keyword>
<evidence type="ECO:0000313" key="7">
    <source>
        <dbReference type="EMBL" id="MBX72390.1"/>
    </source>
</evidence>